<accession>A0A5C6XAK4</accession>
<evidence type="ECO:0000256" key="1">
    <source>
        <dbReference type="ARBA" id="ARBA00008889"/>
    </source>
</evidence>
<keyword evidence="7" id="KW-1185">Reference proteome</keyword>
<dbReference type="GO" id="GO:0005840">
    <property type="term" value="C:ribosome"/>
    <property type="evidence" value="ECO:0007669"/>
    <property type="project" value="UniProtKB-KW"/>
</dbReference>
<dbReference type="InterPro" id="IPR043141">
    <property type="entry name" value="Ribosomal_uL10-like_sf"/>
</dbReference>
<name>A0A5C6XAK4_9DELT</name>
<evidence type="ECO:0000256" key="4">
    <source>
        <dbReference type="ARBA" id="ARBA00035202"/>
    </source>
</evidence>
<evidence type="ECO:0000313" key="6">
    <source>
        <dbReference type="EMBL" id="TXD34176.1"/>
    </source>
</evidence>
<dbReference type="PANTHER" id="PTHR11560">
    <property type="entry name" value="39S RIBOSOMAL PROTEIN L10, MITOCHONDRIAL"/>
    <property type="match status" value="1"/>
</dbReference>
<dbReference type="Gene3D" id="3.30.70.1730">
    <property type="match status" value="1"/>
</dbReference>
<dbReference type="Proteomes" id="UP000321412">
    <property type="component" value="Unassembled WGS sequence"/>
</dbReference>
<evidence type="ECO:0000256" key="5">
    <source>
        <dbReference type="HAMAP-Rule" id="MF_00362"/>
    </source>
</evidence>
<dbReference type="NCBIfam" id="NF000955">
    <property type="entry name" value="PRK00099.1-1"/>
    <property type="match status" value="1"/>
</dbReference>
<dbReference type="GO" id="GO:1990904">
    <property type="term" value="C:ribonucleoprotein complex"/>
    <property type="evidence" value="ECO:0007669"/>
    <property type="project" value="UniProtKB-KW"/>
</dbReference>
<dbReference type="CDD" id="cd05797">
    <property type="entry name" value="Ribosomal_L10"/>
    <property type="match status" value="1"/>
</dbReference>
<dbReference type="RefSeq" id="WP_146983100.1">
    <property type="nucleotide sequence ID" value="NZ_VOSM01000015.1"/>
</dbReference>
<dbReference type="AlphaFoldDB" id="A0A5C6XAK4"/>
<proteinExistence type="inferred from homology"/>
<dbReference type="GO" id="GO:0070180">
    <property type="term" value="F:large ribosomal subunit rRNA binding"/>
    <property type="evidence" value="ECO:0007669"/>
    <property type="project" value="UniProtKB-UniRule"/>
</dbReference>
<comment type="caution">
    <text evidence="6">The sequence shown here is derived from an EMBL/GenBank/DDBJ whole genome shotgun (WGS) entry which is preliminary data.</text>
</comment>
<comment type="subunit">
    <text evidence="5">Part of the ribosomal stalk of the 50S ribosomal subunit. The N-terminus interacts with L11 and the large rRNA to form the base of the stalk. The C-terminus forms an elongated spine to which L12 dimers bind in a sequential fashion forming a multimeric L10(L12)X complex.</text>
</comment>
<reference evidence="6 7" key="1">
    <citation type="submission" date="2019-08" db="EMBL/GenBank/DDBJ databases">
        <title>Bradymonadales sp. TMQ4.</title>
        <authorList>
            <person name="Liang Q."/>
        </authorList>
    </citation>
    <scope>NUCLEOTIDE SEQUENCE [LARGE SCALE GENOMIC DNA]</scope>
    <source>
        <strain evidence="6 7">TMQ4</strain>
    </source>
</reference>
<dbReference type="InterPro" id="IPR047865">
    <property type="entry name" value="Ribosomal_uL10_bac_type"/>
</dbReference>
<keyword evidence="5" id="KW-0694">RNA-binding</keyword>
<dbReference type="EMBL" id="VOSM01000015">
    <property type="protein sequence ID" value="TXD34176.1"/>
    <property type="molecule type" value="Genomic_DNA"/>
</dbReference>
<evidence type="ECO:0000256" key="3">
    <source>
        <dbReference type="ARBA" id="ARBA00023274"/>
    </source>
</evidence>
<keyword evidence="2 5" id="KW-0689">Ribosomal protein</keyword>
<comment type="function">
    <text evidence="5">Forms part of the ribosomal stalk, playing a central role in the interaction of the ribosome with GTP-bound translation factors.</text>
</comment>
<protein>
    <recommendedName>
        <fullName evidence="4 5">Large ribosomal subunit protein uL10</fullName>
    </recommendedName>
</protein>
<evidence type="ECO:0000256" key="2">
    <source>
        <dbReference type="ARBA" id="ARBA00022980"/>
    </source>
</evidence>
<dbReference type="Gene3D" id="6.10.250.290">
    <property type="match status" value="1"/>
</dbReference>
<organism evidence="6 7">
    <name type="scientific">Lujinxingia vulgaris</name>
    <dbReference type="NCBI Taxonomy" id="2600176"/>
    <lineage>
        <taxon>Bacteria</taxon>
        <taxon>Deltaproteobacteria</taxon>
        <taxon>Bradymonadales</taxon>
        <taxon>Lujinxingiaceae</taxon>
        <taxon>Lujinxingia</taxon>
    </lineage>
</organism>
<comment type="similarity">
    <text evidence="1 5">Belongs to the universal ribosomal protein uL10 family.</text>
</comment>
<dbReference type="GO" id="GO:0006412">
    <property type="term" value="P:translation"/>
    <property type="evidence" value="ECO:0007669"/>
    <property type="project" value="UniProtKB-UniRule"/>
</dbReference>
<dbReference type="Pfam" id="PF00466">
    <property type="entry name" value="Ribosomal_L10"/>
    <property type="match status" value="1"/>
</dbReference>
<evidence type="ECO:0000313" key="7">
    <source>
        <dbReference type="Proteomes" id="UP000321412"/>
    </source>
</evidence>
<dbReference type="InterPro" id="IPR001790">
    <property type="entry name" value="Ribosomal_uL10"/>
</dbReference>
<keyword evidence="3 5" id="KW-0687">Ribonucleoprotein</keyword>
<dbReference type="HAMAP" id="MF_00362">
    <property type="entry name" value="Ribosomal_uL10"/>
    <property type="match status" value="1"/>
</dbReference>
<dbReference type="OrthoDB" id="3186107at2"/>
<dbReference type="InterPro" id="IPR022973">
    <property type="entry name" value="Ribosomal_uL10_bac"/>
</dbReference>
<gene>
    <name evidence="5" type="primary">rplJ</name>
    <name evidence="6" type="ORF">FRC98_19280</name>
</gene>
<dbReference type="SUPFAM" id="SSF160369">
    <property type="entry name" value="Ribosomal protein L10-like"/>
    <property type="match status" value="1"/>
</dbReference>
<sequence>MNRAEKEQEVASIRSDLEQAKSVILASHVGMDVNTVNELRSKFRAEGVQYRVVKNTLAKLAISGTDMEVISDMFVGPVAIAFSEEDAVSPARVMKDFAKDHDAYEVRGGYLDGTALDVAGVKRLADMPTKDELRAKVLSLFTAVPTKFVRTLNAAPTSFLQVLTARKQDIEQSA</sequence>
<keyword evidence="5" id="KW-0699">rRNA-binding</keyword>